<dbReference type="AlphaFoldDB" id="A0A2K8UCF3"/>
<keyword evidence="2" id="KW-1185">Reference proteome</keyword>
<sequence length="61" mass="7027">MQTDIRDAAHKLIDHLPTQATWDDVIYEMLVRREIEAGLADSDEGRTRPVEDIMRSFGIVE</sequence>
<evidence type="ECO:0008006" key="3">
    <source>
        <dbReference type="Google" id="ProtNLM"/>
    </source>
</evidence>
<dbReference type="OrthoDB" id="5422155at2"/>
<proteinExistence type="predicted"/>
<organism evidence="1 2">
    <name type="scientific">Candidatus Thiodictyon syntrophicum</name>
    <dbReference type="NCBI Taxonomy" id="1166950"/>
    <lineage>
        <taxon>Bacteria</taxon>
        <taxon>Pseudomonadati</taxon>
        <taxon>Pseudomonadota</taxon>
        <taxon>Gammaproteobacteria</taxon>
        <taxon>Chromatiales</taxon>
        <taxon>Chromatiaceae</taxon>
        <taxon>Thiodictyon</taxon>
    </lineage>
</organism>
<dbReference type="KEGG" id="tsy:THSYN_21400"/>
<evidence type="ECO:0000313" key="1">
    <source>
        <dbReference type="EMBL" id="AUB83246.1"/>
    </source>
</evidence>
<evidence type="ECO:0000313" key="2">
    <source>
        <dbReference type="Proteomes" id="UP000232638"/>
    </source>
</evidence>
<dbReference type="RefSeq" id="WP_100920936.1">
    <property type="nucleotide sequence ID" value="NZ_CP020370.1"/>
</dbReference>
<protein>
    <recommendedName>
        <fullName evidence="3">CopG family transcriptional regulator</fullName>
    </recommendedName>
</protein>
<dbReference type="Proteomes" id="UP000232638">
    <property type="component" value="Chromosome"/>
</dbReference>
<accession>A0A2K8UCF3</accession>
<name>A0A2K8UCF3_9GAMM</name>
<reference evidence="1 2" key="1">
    <citation type="submission" date="2017-03" db="EMBL/GenBank/DDBJ databases">
        <title>Complete genome sequence of Candidatus 'Thiodictyon syntrophicum' sp. nov. strain Cad16T, a photolithoautotroph purple sulfur bacterium isolated from an alpine meromictic lake.</title>
        <authorList>
            <person name="Luedin S.M."/>
            <person name="Pothier J.F."/>
            <person name="Danza F."/>
            <person name="Storelli N."/>
            <person name="Wittwer M."/>
            <person name="Tonolla M."/>
        </authorList>
    </citation>
    <scope>NUCLEOTIDE SEQUENCE [LARGE SCALE GENOMIC DNA]</scope>
    <source>
        <strain evidence="1 2">Cad16T</strain>
    </source>
</reference>
<dbReference type="EMBL" id="CP020370">
    <property type="protein sequence ID" value="AUB83246.1"/>
    <property type="molecule type" value="Genomic_DNA"/>
</dbReference>
<gene>
    <name evidence="1" type="ORF">THSYN_21400</name>
</gene>